<feature type="transmembrane region" description="Helical" evidence="2">
    <location>
        <begin position="53"/>
        <end position="73"/>
    </location>
</feature>
<keyword evidence="2" id="KW-0812">Transmembrane</keyword>
<keyword evidence="4" id="KW-1185">Reference proteome</keyword>
<gene>
    <name evidence="3" type="ORF">SAMN05444417_1197</name>
</gene>
<evidence type="ECO:0000313" key="4">
    <source>
        <dbReference type="Proteomes" id="UP000184292"/>
    </source>
</evidence>
<feature type="region of interest" description="Disordered" evidence="1">
    <location>
        <begin position="80"/>
        <end position="102"/>
    </location>
</feature>
<feature type="transmembrane region" description="Helical" evidence="2">
    <location>
        <begin position="6"/>
        <end position="23"/>
    </location>
</feature>
<feature type="compositionally biased region" description="Low complexity" evidence="1">
    <location>
        <begin position="83"/>
        <end position="102"/>
    </location>
</feature>
<reference evidence="3 4" key="1">
    <citation type="submission" date="2016-11" db="EMBL/GenBank/DDBJ databases">
        <authorList>
            <person name="Jaros S."/>
            <person name="Januszkiewicz K."/>
            <person name="Wedrychowicz H."/>
        </authorList>
    </citation>
    <scope>NUCLEOTIDE SEQUENCE [LARGE SCALE GENOMIC DNA]</scope>
    <source>
        <strain evidence="3 4">DSM 100565</strain>
    </source>
</reference>
<organism evidence="3 4">
    <name type="scientific">Wenxinia saemankumensis</name>
    <dbReference type="NCBI Taxonomy" id="1447782"/>
    <lineage>
        <taxon>Bacteria</taxon>
        <taxon>Pseudomonadati</taxon>
        <taxon>Pseudomonadota</taxon>
        <taxon>Alphaproteobacteria</taxon>
        <taxon>Rhodobacterales</taxon>
        <taxon>Roseobacteraceae</taxon>
        <taxon>Wenxinia</taxon>
    </lineage>
</organism>
<feature type="transmembrane region" description="Helical" evidence="2">
    <location>
        <begin position="30"/>
        <end position="47"/>
    </location>
</feature>
<dbReference type="STRING" id="1447782.SAMN05444417_1197"/>
<dbReference type="EMBL" id="FQYO01000002">
    <property type="protein sequence ID" value="SHI60510.1"/>
    <property type="molecule type" value="Genomic_DNA"/>
</dbReference>
<dbReference type="RefSeq" id="WP_073326894.1">
    <property type="nucleotide sequence ID" value="NZ_FQYO01000002.1"/>
</dbReference>
<evidence type="ECO:0000313" key="3">
    <source>
        <dbReference type="EMBL" id="SHI60510.1"/>
    </source>
</evidence>
<sequence>MNPALVAAFLWVVLAHLLALLPSRDHHWRRAYGLIAIGIPIVGWVTATNGPVIGLVVLAMGASVLRWPVIHLARWVRRRGRRAGTAPGTAPGAAPGTEGEAP</sequence>
<proteinExistence type="predicted"/>
<dbReference type="OrthoDB" id="7862849at2"/>
<name>A0A1M6CHK8_9RHOB</name>
<dbReference type="InterPro" id="IPR018919">
    <property type="entry name" value="DUF2484"/>
</dbReference>
<accession>A0A1M6CHK8</accession>
<protein>
    <recommendedName>
        <fullName evidence="5">DUF2484 family protein</fullName>
    </recommendedName>
</protein>
<evidence type="ECO:0000256" key="1">
    <source>
        <dbReference type="SAM" id="MobiDB-lite"/>
    </source>
</evidence>
<dbReference type="AlphaFoldDB" id="A0A1M6CHK8"/>
<keyword evidence="2" id="KW-1133">Transmembrane helix</keyword>
<evidence type="ECO:0008006" key="5">
    <source>
        <dbReference type="Google" id="ProtNLM"/>
    </source>
</evidence>
<evidence type="ECO:0000256" key="2">
    <source>
        <dbReference type="SAM" id="Phobius"/>
    </source>
</evidence>
<keyword evidence="2" id="KW-0472">Membrane</keyword>
<dbReference type="Pfam" id="PF10658">
    <property type="entry name" value="DUF2484"/>
    <property type="match status" value="1"/>
</dbReference>
<dbReference type="Proteomes" id="UP000184292">
    <property type="component" value="Unassembled WGS sequence"/>
</dbReference>